<dbReference type="PANTHER" id="PTHR37162:SF1">
    <property type="entry name" value="BED-TYPE DOMAIN-CONTAINING PROTEIN"/>
    <property type="match status" value="1"/>
</dbReference>
<proteinExistence type="predicted"/>
<protein>
    <submittedName>
        <fullName evidence="2">Uncharacterized protein</fullName>
    </submittedName>
</protein>
<dbReference type="PANTHER" id="PTHR37162">
    <property type="entry name" value="HAT FAMILY DIMERISATION DOMAINCONTAINING PROTEIN-RELATED"/>
    <property type="match status" value="1"/>
</dbReference>
<feature type="compositionally biased region" description="Polar residues" evidence="1">
    <location>
        <begin position="219"/>
        <end position="233"/>
    </location>
</feature>
<feature type="compositionally biased region" description="Polar residues" evidence="1">
    <location>
        <begin position="273"/>
        <end position="314"/>
    </location>
</feature>
<evidence type="ECO:0000313" key="3">
    <source>
        <dbReference type="Proteomes" id="UP001591681"/>
    </source>
</evidence>
<sequence length="391" mass="43258">MKVMIDLFRGVLPTFQRFAKKLQHEKPMVHLVHVEMVALVRELLGKFMRPNTIPLSHKEILKVDVRRVDLQLPNKRLSVGQFCYITMNKACVEGKVWVNHIYDSLREGYMRDVRYPTLSKLVKALLPIFTGPLVEGSFNLMDDILEDDRCSMNVETYESLAVVKSTLKARDQTASTMTIDQPLRRACLISYQNYQLHLQKKKETEQALKQKRLSEAARMQSSKEANKLLQQAQKMKRPPKPSSLPISTPSAQTTTSSGQQVLKKKEPPRPSSLLVSTSFAQATTSSGQQVRTPDKPSSSPVTTSGQDRCSPFATASSSLDSQHLFAPASLTSAPATTSSELATTSSASATTSSAPTCFFPLFYGQSKASSAPNLLKSKGSANTKSCPKRKK</sequence>
<dbReference type="Proteomes" id="UP001591681">
    <property type="component" value="Unassembled WGS sequence"/>
</dbReference>
<comment type="caution">
    <text evidence="2">The sequence shown here is derived from an EMBL/GenBank/DDBJ whole genome shotgun (WGS) entry which is preliminary data.</text>
</comment>
<gene>
    <name evidence="2" type="ORF">ACEWY4_001331</name>
</gene>
<reference evidence="2 3" key="1">
    <citation type="submission" date="2024-09" db="EMBL/GenBank/DDBJ databases">
        <title>A chromosome-level genome assembly of Gray's grenadier anchovy, Coilia grayii.</title>
        <authorList>
            <person name="Fu Z."/>
        </authorList>
    </citation>
    <scope>NUCLEOTIDE SEQUENCE [LARGE SCALE GENOMIC DNA]</scope>
    <source>
        <strain evidence="2">G4</strain>
        <tissue evidence="2">Muscle</tissue>
    </source>
</reference>
<evidence type="ECO:0000313" key="2">
    <source>
        <dbReference type="EMBL" id="KAL2102163.1"/>
    </source>
</evidence>
<feature type="region of interest" description="Disordered" evidence="1">
    <location>
        <begin position="215"/>
        <end position="314"/>
    </location>
</feature>
<organism evidence="2 3">
    <name type="scientific">Coilia grayii</name>
    <name type="common">Gray's grenadier anchovy</name>
    <dbReference type="NCBI Taxonomy" id="363190"/>
    <lineage>
        <taxon>Eukaryota</taxon>
        <taxon>Metazoa</taxon>
        <taxon>Chordata</taxon>
        <taxon>Craniata</taxon>
        <taxon>Vertebrata</taxon>
        <taxon>Euteleostomi</taxon>
        <taxon>Actinopterygii</taxon>
        <taxon>Neopterygii</taxon>
        <taxon>Teleostei</taxon>
        <taxon>Clupei</taxon>
        <taxon>Clupeiformes</taxon>
        <taxon>Clupeoidei</taxon>
        <taxon>Engraulidae</taxon>
        <taxon>Coilinae</taxon>
        <taxon>Coilia</taxon>
    </lineage>
</organism>
<evidence type="ECO:0000256" key="1">
    <source>
        <dbReference type="SAM" id="MobiDB-lite"/>
    </source>
</evidence>
<name>A0ABD1KSL7_9TELE</name>
<feature type="region of interest" description="Disordered" evidence="1">
    <location>
        <begin position="370"/>
        <end position="391"/>
    </location>
</feature>
<keyword evidence="3" id="KW-1185">Reference proteome</keyword>
<feature type="compositionally biased region" description="Polar residues" evidence="1">
    <location>
        <begin position="244"/>
        <end position="260"/>
    </location>
</feature>
<dbReference type="AlphaFoldDB" id="A0ABD1KSL7"/>
<accession>A0ABD1KSL7</accession>
<dbReference type="EMBL" id="JBHFQA010000002">
    <property type="protein sequence ID" value="KAL2102163.1"/>
    <property type="molecule type" value="Genomic_DNA"/>
</dbReference>